<evidence type="ECO:0000256" key="2">
    <source>
        <dbReference type="SAM" id="MobiDB-lite"/>
    </source>
</evidence>
<sequence>MGSTEENLIEMELELLGDGSSGSGNGRGGSGRGGNGEGGSGGTSSGGTSSGGTSSGGTSIGGTSRGGTSKGGTGKGGTGRGGTSKGGTDRGEKSEKERTRRIHFCLQFYQFKIFKLSNKLLVVVDENTLRRSSATGADEETEVAVVEETWVLEYTTTEMQPLIIIIIMAQTGTVAAAAAVDQEVAGSPDIQELSRDKEASGTLGSSGNGVVSETSGLQNSLPLGRVEAPGTSRNMGYCVMPDLTKSLRVFNGKGGASDALQWLQDIKTMAGRQFWGDAILLEVARQHLVDSALLWYRYHQDTLTTWAAFEMRFRENYTDRRTLAERFREMSERKQRTSESAEDYFYAKMAMCRDLKLSFAETKEMLLTGLKSREVARSLLTVRQDDEWQLLHMSRDKFYVDPVHHFGYYNFLPKVLAELEDDDDLFMLPPSVDPPTDEEELDENDIFSQNKIMRIHSPRDDYDSSDEEPLSQKRIRQRKSARKRNLPSELKWKKKTPCYNNWNNDVPEVHNRWTDRAQYSDCSDSTRNISTAGIFVDRRDLAAFDFTRVGVVTEHSYWTRSHWSKSGNSLRTLGNGSSTWNPRKRKQHLKMTRRISKPRKRKSKLSMNESKPTSIETKNRFSELTMDVENEISDIDNNDTDYENSDEDTDSESVNDEMKTLEKGKENAKKEKRKMTTQQWITEQEEKMAHTPITIKKREEWRTVERIMKEKRINYTKATTTRFGIRVQPQTIEDYRNLRSWLEKENIQMTTHTLREERPLKIVAKGVPTEWTIEEIEEDLKEQGYPTRKVVRMISRKGTELPMVLIDIERKYKSLYNIPKIMGINIEMESLRRRNIIQCHRCQEYGHVQRNCTADYKCLKCGEGHSTHLCDKERTTPAKCANCGGPHPANSIKCPKKPMKKLPEKITAWRTQQIHTKSFDEIQKEQREERRSDRKSEEKENKNNKQENKKKIVTELSELLLEIAELKPTDEQTNKITSRIGHILKLL</sequence>
<dbReference type="PANTHER" id="PTHR33273:SF2">
    <property type="entry name" value="ENDONUCLEASE_EXONUCLEASE_PHOSPHATASE DOMAIN-CONTAINING PROTEIN"/>
    <property type="match status" value="1"/>
</dbReference>
<feature type="compositionally biased region" description="Basic and acidic residues" evidence="2">
    <location>
        <begin position="917"/>
        <end position="951"/>
    </location>
</feature>
<dbReference type="InterPro" id="IPR006579">
    <property type="entry name" value="Pre_C2HC_dom"/>
</dbReference>
<feature type="compositionally biased region" description="Basic residues" evidence="2">
    <location>
        <begin position="582"/>
        <end position="604"/>
    </location>
</feature>
<dbReference type="SMART" id="SM00596">
    <property type="entry name" value="PRE_C2HC"/>
    <property type="match status" value="1"/>
</dbReference>
<feature type="compositionally biased region" description="Basic residues" evidence="2">
    <location>
        <begin position="473"/>
        <end position="485"/>
    </location>
</feature>
<feature type="region of interest" description="Disordered" evidence="2">
    <location>
        <begin position="187"/>
        <end position="224"/>
    </location>
</feature>
<dbReference type="InterPro" id="IPR036875">
    <property type="entry name" value="Znf_CCHC_sf"/>
</dbReference>
<dbReference type="InterPro" id="IPR001878">
    <property type="entry name" value="Znf_CCHC"/>
</dbReference>
<accession>A0A139W925</accession>
<dbReference type="Pfam" id="PF07530">
    <property type="entry name" value="PRE_C2HC"/>
    <property type="match status" value="1"/>
</dbReference>
<feature type="compositionally biased region" description="Gly residues" evidence="2">
    <location>
        <begin position="19"/>
        <end position="85"/>
    </location>
</feature>
<dbReference type="InParanoid" id="A0A139W925"/>
<feature type="compositionally biased region" description="Polar residues" evidence="2">
    <location>
        <begin position="569"/>
        <end position="581"/>
    </location>
</feature>
<dbReference type="Proteomes" id="UP000007266">
    <property type="component" value="Unassembled WGS sequence"/>
</dbReference>
<name>A0A139W925_TRICA</name>
<feature type="region of interest" description="Disordered" evidence="2">
    <location>
        <begin position="457"/>
        <end position="487"/>
    </location>
</feature>
<feature type="region of interest" description="Disordered" evidence="2">
    <location>
        <begin position="1"/>
        <end position="97"/>
    </location>
</feature>
<feature type="compositionally biased region" description="Basic and acidic residues" evidence="2">
    <location>
        <begin position="87"/>
        <end position="97"/>
    </location>
</feature>
<reference evidence="4 5" key="2">
    <citation type="journal article" date="2010" name="Nucleic Acids Res.">
        <title>BeetleBase in 2010: revisions to provide comprehensive genomic information for Tribolium castaneum.</title>
        <authorList>
            <person name="Kim H.S."/>
            <person name="Murphy T."/>
            <person name="Xia J."/>
            <person name="Caragea D."/>
            <person name="Park Y."/>
            <person name="Beeman R.W."/>
            <person name="Lorenzen M.D."/>
            <person name="Butcher S."/>
            <person name="Manak J.R."/>
            <person name="Brown S.J."/>
        </authorList>
    </citation>
    <scope>NUCLEOTIDE SEQUENCE [LARGE SCALE GENOMIC DNA]</scope>
    <source>
        <strain evidence="4 5">Georgia GA2</strain>
    </source>
</reference>
<dbReference type="PANTHER" id="PTHR33273">
    <property type="entry name" value="DOMAIN-CONTAINING PROTEIN, PUTATIVE-RELATED"/>
    <property type="match status" value="1"/>
</dbReference>
<feature type="region of interest" description="Disordered" evidence="2">
    <location>
        <begin position="916"/>
        <end position="951"/>
    </location>
</feature>
<gene>
    <name evidence="4" type="primary">AUGUSTUS-3.0.2_31776</name>
    <name evidence="4" type="ORF">TcasGA2_TC031776</name>
</gene>
<dbReference type="AlphaFoldDB" id="A0A139W925"/>
<dbReference type="EMBL" id="KQ972733">
    <property type="protein sequence ID" value="KXZ75792.1"/>
    <property type="molecule type" value="Genomic_DNA"/>
</dbReference>
<feature type="compositionally biased region" description="Acidic residues" evidence="2">
    <location>
        <begin position="633"/>
        <end position="655"/>
    </location>
</feature>
<dbReference type="STRING" id="7070.A0A139W925"/>
<feature type="compositionally biased region" description="Polar residues" evidence="2">
    <location>
        <begin position="202"/>
        <end position="221"/>
    </location>
</feature>
<reference evidence="4 5" key="1">
    <citation type="journal article" date="2008" name="Nature">
        <title>The genome of the model beetle and pest Tribolium castaneum.</title>
        <authorList>
            <consortium name="Tribolium Genome Sequencing Consortium"/>
            <person name="Richards S."/>
            <person name="Gibbs R.A."/>
            <person name="Weinstock G.M."/>
            <person name="Brown S.J."/>
            <person name="Denell R."/>
            <person name="Beeman R.W."/>
            <person name="Gibbs R."/>
            <person name="Beeman R.W."/>
            <person name="Brown S.J."/>
            <person name="Bucher G."/>
            <person name="Friedrich M."/>
            <person name="Grimmelikhuijzen C.J."/>
            <person name="Klingler M."/>
            <person name="Lorenzen M."/>
            <person name="Richards S."/>
            <person name="Roth S."/>
            <person name="Schroder R."/>
            <person name="Tautz D."/>
            <person name="Zdobnov E.M."/>
            <person name="Muzny D."/>
            <person name="Gibbs R.A."/>
            <person name="Weinstock G.M."/>
            <person name="Attaway T."/>
            <person name="Bell S."/>
            <person name="Buhay C.J."/>
            <person name="Chandrabose M.N."/>
            <person name="Chavez D."/>
            <person name="Clerk-Blankenburg K.P."/>
            <person name="Cree A."/>
            <person name="Dao M."/>
            <person name="Davis C."/>
            <person name="Chacko J."/>
            <person name="Dinh H."/>
            <person name="Dugan-Rocha S."/>
            <person name="Fowler G."/>
            <person name="Garner T.T."/>
            <person name="Garnes J."/>
            <person name="Gnirke A."/>
            <person name="Hawes A."/>
            <person name="Hernandez J."/>
            <person name="Hines S."/>
            <person name="Holder M."/>
            <person name="Hume J."/>
            <person name="Jhangiani S.N."/>
            <person name="Joshi V."/>
            <person name="Khan Z.M."/>
            <person name="Jackson L."/>
            <person name="Kovar C."/>
            <person name="Kowis A."/>
            <person name="Lee S."/>
            <person name="Lewis L.R."/>
            <person name="Margolis J."/>
            <person name="Morgan M."/>
            <person name="Nazareth L.V."/>
            <person name="Nguyen N."/>
            <person name="Okwuonu G."/>
            <person name="Parker D."/>
            <person name="Richards S."/>
            <person name="Ruiz S.J."/>
            <person name="Santibanez J."/>
            <person name="Savard J."/>
            <person name="Scherer S.E."/>
            <person name="Schneider B."/>
            <person name="Sodergren E."/>
            <person name="Tautz D."/>
            <person name="Vattahil S."/>
            <person name="Villasana D."/>
            <person name="White C.S."/>
            <person name="Wright R."/>
            <person name="Park Y."/>
            <person name="Beeman R.W."/>
            <person name="Lord J."/>
            <person name="Oppert B."/>
            <person name="Lorenzen M."/>
            <person name="Brown S."/>
            <person name="Wang L."/>
            <person name="Savard J."/>
            <person name="Tautz D."/>
            <person name="Richards S."/>
            <person name="Weinstock G."/>
            <person name="Gibbs R.A."/>
            <person name="Liu Y."/>
            <person name="Worley K."/>
            <person name="Weinstock G."/>
            <person name="Elsik C.G."/>
            <person name="Reese J.T."/>
            <person name="Elhaik E."/>
            <person name="Landan G."/>
            <person name="Graur D."/>
            <person name="Arensburger P."/>
            <person name="Atkinson P."/>
            <person name="Beeman R.W."/>
            <person name="Beidler J."/>
            <person name="Brown S.J."/>
            <person name="Demuth J.P."/>
            <person name="Drury D.W."/>
            <person name="Du Y.Z."/>
            <person name="Fujiwara H."/>
            <person name="Lorenzen M."/>
            <person name="Maselli V."/>
            <person name="Osanai M."/>
            <person name="Park Y."/>
            <person name="Robertson H.M."/>
            <person name="Tu Z."/>
            <person name="Wang J.J."/>
            <person name="Wang S."/>
            <person name="Richards S."/>
            <person name="Song H."/>
            <person name="Zhang L."/>
            <person name="Sodergren E."/>
            <person name="Werner D."/>
            <person name="Stanke M."/>
            <person name="Morgenstern B."/>
            <person name="Solovyev V."/>
            <person name="Kosarev P."/>
            <person name="Brown G."/>
            <person name="Chen H.C."/>
            <person name="Ermolaeva O."/>
            <person name="Hlavina W."/>
            <person name="Kapustin Y."/>
            <person name="Kiryutin B."/>
            <person name="Kitts P."/>
            <person name="Maglott D."/>
            <person name="Pruitt K."/>
            <person name="Sapojnikov V."/>
            <person name="Souvorov A."/>
            <person name="Mackey A.J."/>
            <person name="Waterhouse R.M."/>
            <person name="Wyder S."/>
            <person name="Zdobnov E.M."/>
            <person name="Zdobnov E.M."/>
            <person name="Wyder S."/>
            <person name="Kriventseva E.V."/>
            <person name="Kadowaki T."/>
            <person name="Bork P."/>
            <person name="Aranda M."/>
            <person name="Bao R."/>
            <person name="Beermann A."/>
            <person name="Berns N."/>
            <person name="Bolognesi R."/>
            <person name="Bonneton F."/>
            <person name="Bopp D."/>
            <person name="Brown S.J."/>
            <person name="Bucher G."/>
            <person name="Butts T."/>
            <person name="Chaumot A."/>
            <person name="Denell R.E."/>
            <person name="Ferrier D.E."/>
            <person name="Friedrich M."/>
            <person name="Gordon C.M."/>
            <person name="Jindra M."/>
            <person name="Klingler M."/>
            <person name="Lan Q."/>
            <person name="Lattorff H.M."/>
            <person name="Laudet V."/>
            <person name="von Levetsow C."/>
            <person name="Liu Z."/>
            <person name="Lutz R."/>
            <person name="Lynch J.A."/>
            <person name="da Fonseca R.N."/>
            <person name="Posnien N."/>
            <person name="Reuter R."/>
            <person name="Roth S."/>
            <person name="Savard J."/>
            <person name="Schinko J.B."/>
            <person name="Schmitt C."/>
            <person name="Schoppmeier M."/>
            <person name="Schroder R."/>
            <person name="Shippy T.D."/>
            <person name="Simonnet F."/>
            <person name="Marques-Souza H."/>
            <person name="Tautz D."/>
            <person name="Tomoyasu Y."/>
            <person name="Trauner J."/>
            <person name="Van der Zee M."/>
            <person name="Vervoort M."/>
            <person name="Wittkopp N."/>
            <person name="Wimmer E.A."/>
            <person name="Yang X."/>
            <person name="Jones A.K."/>
            <person name="Sattelle D.B."/>
            <person name="Ebert P.R."/>
            <person name="Nelson D."/>
            <person name="Scott J.G."/>
            <person name="Beeman R.W."/>
            <person name="Muthukrishnan S."/>
            <person name="Kramer K.J."/>
            <person name="Arakane Y."/>
            <person name="Beeman R.W."/>
            <person name="Zhu Q."/>
            <person name="Hogenkamp D."/>
            <person name="Dixit R."/>
            <person name="Oppert B."/>
            <person name="Jiang H."/>
            <person name="Zou Z."/>
            <person name="Marshall J."/>
            <person name="Elpidina E."/>
            <person name="Vinokurov K."/>
            <person name="Oppert C."/>
            <person name="Zou Z."/>
            <person name="Evans J."/>
            <person name="Lu Z."/>
            <person name="Zhao P."/>
            <person name="Sumathipala N."/>
            <person name="Altincicek B."/>
            <person name="Vilcinskas A."/>
            <person name="Williams M."/>
            <person name="Hultmark D."/>
            <person name="Hetru C."/>
            <person name="Jiang H."/>
            <person name="Grimmelikhuijzen C.J."/>
            <person name="Hauser F."/>
            <person name="Cazzamali G."/>
            <person name="Williamson M."/>
            <person name="Park Y."/>
            <person name="Li B."/>
            <person name="Tanaka Y."/>
            <person name="Predel R."/>
            <person name="Neupert S."/>
            <person name="Schachtner J."/>
            <person name="Verleyen P."/>
            <person name="Raible F."/>
            <person name="Bork P."/>
            <person name="Friedrich M."/>
            <person name="Walden K.K."/>
            <person name="Robertson H.M."/>
            <person name="Angeli S."/>
            <person name="Foret S."/>
            <person name="Bucher G."/>
            <person name="Schuetz S."/>
            <person name="Maleszka R."/>
            <person name="Wimmer E.A."/>
            <person name="Beeman R.W."/>
            <person name="Lorenzen M."/>
            <person name="Tomoyasu Y."/>
            <person name="Miller S.C."/>
            <person name="Grossmann D."/>
            <person name="Bucher G."/>
        </authorList>
    </citation>
    <scope>NUCLEOTIDE SEQUENCE [LARGE SCALE GENOMIC DNA]</scope>
    <source>
        <strain evidence="4 5">Georgia GA2</strain>
    </source>
</reference>
<feature type="region of interest" description="Disordered" evidence="2">
    <location>
        <begin position="633"/>
        <end position="677"/>
    </location>
</feature>
<evidence type="ECO:0000259" key="3">
    <source>
        <dbReference type="PROSITE" id="PS50158"/>
    </source>
</evidence>
<dbReference type="GO" id="GO:0008270">
    <property type="term" value="F:zinc ion binding"/>
    <property type="evidence" value="ECO:0007669"/>
    <property type="project" value="UniProtKB-KW"/>
</dbReference>
<dbReference type="GO" id="GO:0003676">
    <property type="term" value="F:nucleic acid binding"/>
    <property type="evidence" value="ECO:0007669"/>
    <property type="project" value="InterPro"/>
</dbReference>
<dbReference type="PROSITE" id="PS50158">
    <property type="entry name" value="ZF_CCHC"/>
    <property type="match status" value="1"/>
</dbReference>
<evidence type="ECO:0000313" key="4">
    <source>
        <dbReference type="EMBL" id="KXZ75792.1"/>
    </source>
</evidence>
<keyword evidence="1" id="KW-0863">Zinc-finger</keyword>
<keyword evidence="1" id="KW-0479">Metal-binding</keyword>
<organism evidence="4 5">
    <name type="scientific">Tribolium castaneum</name>
    <name type="common">Red flour beetle</name>
    <dbReference type="NCBI Taxonomy" id="7070"/>
    <lineage>
        <taxon>Eukaryota</taxon>
        <taxon>Metazoa</taxon>
        <taxon>Ecdysozoa</taxon>
        <taxon>Arthropoda</taxon>
        <taxon>Hexapoda</taxon>
        <taxon>Insecta</taxon>
        <taxon>Pterygota</taxon>
        <taxon>Neoptera</taxon>
        <taxon>Endopterygota</taxon>
        <taxon>Coleoptera</taxon>
        <taxon>Polyphaga</taxon>
        <taxon>Cucujiformia</taxon>
        <taxon>Tenebrionidae</taxon>
        <taxon>Tenebrionidae incertae sedis</taxon>
        <taxon>Tribolium</taxon>
    </lineage>
</organism>
<protein>
    <recommendedName>
        <fullName evidence="3">CCHC-type domain-containing protein</fullName>
    </recommendedName>
</protein>
<keyword evidence="1" id="KW-0862">Zinc</keyword>
<proteinExistence type="predicted"/>
<evidence type="ECO:0000256" key="1">
    <source>
        <dbReference type="PROSITE-ProRule" id="PRU00047"/>
    </source>
</evidence>
<keyword evidence="5" id="KW-1185">Reference proteome</keyword>
<evidence type="ECO:0000313" key="5">
    <source>
        <dbReference type="Proteomes" id="UP000007266"/>
    </source>
</evidence>
<feature type="compositionally biased region" description="Basic and acidic residues" evidence="2">
    <location>
        <begin position="656"/>
        <end position="669"/>
    </location>
</feature>
<feature type="compositionally biased region" description="Polar residues" evidence="2">
    <location>
        <begin position="607"/>
        <end position="616"/>
    </location>
</feature>
<dbReference type="SUPFAM" id="SSF57756">
    <property type="entry name" value="Retrovirus zinc finger-like domains"/>
    <property type="match status" value="1"/>
</dbReference>
<feature type="region of interest" description="Disordered" evidence="2">
    <location>
        <begin position="569"/>
        <end position="619"/>
    </location>
</feature>
<feature type="domain" description="CCHC-type" evidence="3">
    <location>
        <begin position="839"/>
        <end position="852"/>
    </location>
</feature>